<evidence type="ECO:0000313" key="2">
    <source>
        <dbReference type="EMBL" id="MFD2739144.1"/>
    </source>
</evidence>
<dbReference type="Gene3D" id="1.20.120.20">
    <property type="entry name" value="Apolipoprotein"/>
    <property type="match status" value="1"/>
</dbReference>
<evidence type="ECO:0000256" key="1">
    <source>
        <dbReference type="SAM" id="MobiDB-lite"/>
    </source>
</evidence>
<organism evidence="2 3">
    <name type="scientific">Sulfitobacter aestuarii</name>
    <dbReference type="NCBI Taxonomy" id="2161676"/>
    <lineage>
        <taxon>Bacteria</taxon>
        <taxon>Pseudomonadati</taxon>
        <taxon>Pseudomonadota</taxon>
        <taxon>Alphaproteobacteria</taxon>
        <taxon>Rhodobacterales</taxon>
        <taxon>Roseobacteraceae</taxon>
        <taxon>Sulfitobacter</taxon>
    </lineage>
</organism>
<dbReference type="Proteomes" id="UP001597474">
    <property type="component" value="Unassembled WGS sequence"/>
</dbReference>
<gene>
    <name evidence="2" type="ORF">ACFSUD_06170</name>
</gene>
<keyword evidence="3" id="KW-1185">Reference proteome</keyword>
<evidence type="ECO:0000313" key="3">
    <source>
        <dbReference type="Proteomes" id="UP001597474"/>
    </source>
</evidence>
<comment type="caution">
    <text evidence="2">The sequence shown here is derived from an EMBL/GenBank/DDBJ whole genome shotgun (WGS) entry which is preliminary data.</text>
</comment>
<reference evidence="3" key="1">
    <citation type="journal article" date="2019" name="Int. J. Syst. Evol. Microbiol.">
        <title>The Global Catalogue of Microorganisms (GCM) 10K type strain sequencing project: providing services to taxonomists for standard genome sequencing and annotation.</title>
        <authorList>
            <consortium name="The Broad Institute Genomics Platform"/>
            <consortium name="The Broad Institute Genome Sequencing Center for Infectious Disease"/>
            <person name="Wu L."/>
            <person name="Ma J."/>
        </authorList>
    </citation>
    <scope>NUCLEOTIDE SEQUENCE [LARGE SCALE GENOMIC DNA]</scope>
    <source>
        <strain evidence="3">TISTR 2562</strain>
    </source>
</reference>
<dbReference type="EMBL" id="JBHUMP010000003">
    <property type="protein sequence ID" value="MFD2739144.1"/>
    <property type="molecule type" value="Genomic_DNA"/>
</dbReference>
<feature type="region of interest" description="Disordered" evidence="1">
    <location>
        <begin position="340"/>
        <end position="389"/>
    </location>
</feature>
<dbReference type="InterPro" id="IPR022062">
    <property type="entry name" value="DUF3618"/>
</dbReference>
<dbReference type="Pfam" id="PF12277">
    <property type="entry name" value="DUF3618"/>
    <property type="match status" value="1"/>
</dbReference>
<dbReference type="RefSeq" id="WP_386372469.1">
    <property type="nucleotide sequence ID" value="NZ_JBHUMP010000003.1"/>
</dbReference>
<name>A0ABW5U048_9RHOB</name>
<accession>A0ABW5U048</accession>
<proteinExistence type="predicted"/>
<feature type="compositionally biased region" description="Basic and acidic residues" evidence="1">
    <location>
        <begin position="207"/>
        <end position="220"/>
    </location>
</feature>
<feature type="compositionally biased region" description="Basic and acidic residues" evidence="1">
    <location>
        <begin position="362"/>
        <end position="383"/>
    </location>
</feature>
<sequence>MTNDPRSPEEIERDIERNRAQLTGNLDALQDRFSLDGFMQQIGDQLRDHGGELGESISRTVKQNPAAVALTGIGLAWMIFGGKSSGSSTKRSLTRRDDYRSDLDDYSARRRVTMTRPDPRMKGGTVGEPDWLTADDDDDDGLRGRVSSAAGSARDRVTGAASSASDKARHAGSSVRDSVGGAAHSASDKARQAGASARAGVSNLKQRAGETAHAAQERAARLRQRLSEGTENLSEEARQRVIAAREAALDARRRASEAMAHSSRQAAELYDSQPLIAGALAVAVGAAIGGALPRTRTEDDLMGAQSDRLIEEAERIYREEREKAGAVVEAAKDEAVKIAKETRENLDSGAPGDKTAGEALADEARNAGERVADAAAKEADKKNLGKMSS</sequence>
<feature type="region of interest" description="Disordered" evidence="1">
    <location>
        <begin position="110"/>
        <end position="220"/>
    </location>
</feature>
<protein>
    <submittedName>
        <fullName evidence="2">DUF3618 domain-containing protein</fullName>
    </submittedName>
</protein>